<evidence type="ECO:0000313" key="6">
    <source>
        <dbReference type="EMBL" id="MBK3495642.1"/>
    </source>
</evidence>
<keyword evidence="7" id="KW-1185">Reference proteome</keyword>
<name>A0ABS1H967_9BACL</name>
<dbReference type="PANTHER" id="PTHR35529">
    <property type="entry name" value="MANGANESE EFFLUX PUMP MNTP-RELATED"/>
    <property type="match status" value="1"/>
</dbReference>
<dbReference type="EMBL" id="JAEOAH010000017">
    <property type="protein sequence ID" value="MBK3495642.1"/>
    <property type="molecule type" value="Genomic_DNA"/>
</dbReference>
<organism evidence="6 7">
    <name type="scientific">Viridibacillus soli</name>
    <dbReference type="NCBI Taxonomy" id="2798301"/>
    <lineage>
        <taxon>Bacteria</taxon>
        <taxon>Bacillati</taxon>
        <taxon>Bacillota</taxon>
        <taxon>Bacilli</taxon>
        <taxon>Bacillales</taxon>
        <taxon>Caryophanaceae</taxon>
        <taxon>Viridibacillus</taxon>
    </lineage>
</organism>
<feature type="transmembrane region" description="Helical" evidence="5">
    <location>
        <begin position="116"/>
        <end position="133"/>
    </location>
</feature>
<dbReference type="RefSeq" id="WP_200749284.1">
    <property type="nucleotide sequence ID" value="NZ_JAEOAH010000017.1"/>
</dbReference>
<comment type="caution">
    <text evidence="6">The sequence shown here is derived from an EMBL/GenBank/DDBJ whole genome shotgun (WGS) entry which is preliminary data.</text>
</comment>
<dbReference type="InterPro" id="IPR003810">
    <property type="entry name" value="Mntp/YtaF"/>
</dbReference>
<sequence>MQEIIAGIITALDVLALYLILPKVRFRFALSCWTAGLHVLFPLIGFQVGEWAAQYLLTIAKMLSGVLLALIGLQLLLSAKVKEVPKLSPMLLAVTASLDTFSVSVSFGMLQLQEGLFIMSTGITTFLFSYIALSIKRKTPVDLGIMFQVIAGVALLLIGILSIFQ</sequence>
<feature type="transmembrane region" description="Helical" evidence="5">
    <location>
        <begin position="6"/>
        <end position="21"/>
    </location>
</feature>
<feature type="transmembrane region" description="Helical" evidence="5">
    <location>
        <begin position="145"/>
        <end position="164"/>
    </location>
</feature>
<feature type="transmembrane region" description="Helical" evidence="5">
    <location>
        <begin position="89"/>
        <end position="110"/>
    </location>
</feature>
<proteinExistence type="predicted"/>
<keyword evidence="2 5" id="KW-0812">Transmembrane</keyword>
<dbReference type="PANTHER" id="PTHR35529:SF2">
    <property type="entry name" value="SPORULATION PROTEIN YTAF-RELATED"/>
    <property type="match status" value="1"/>
</dbReference>
<gene>
    <name evidence="6" type="ORF">JFL43_12425</name>
</gene>
<evidence type="ECO:0000256" key="3">
    <source>
        <dbReference type="ARBA" id="ARBA00022989"/>
    </source>
</evidence>
<dbReference type="Pfam" id="PF02659">
    <property type="entry name" value="Mntp"/>
    <property type="match status" value="1"/>
</dbReference>
<evidence type="ECO:0000256" key="2">
    <source>
        <dbReference type="ARBA" id="ARBA00022692"/>
    </source>
</evidence>
<reference evidence="6 7" key="1">
    <citation type="submission" date="2020-12" db="EMBL/GenBank/DDBJ databases">
        <title>YIM B01967 draft genome.</title>
        <authorList>
            <person name="Yan X."/>
        </authorList>
    </citation>
    <scope>NUCLEOTIDE SEQUENCE [LARGE SCALE GENOMIC DNA]</scope>
    <source>
        <strain evidence="6 7">YIM B01967</strain>
    </source>
</reference>
<evidence type="ECO:0000256" key="5">
    <source>
        <dbReference type="SAM" id="Phobius"/>
    </source>
</evidence>
<keyword evidence="1" id="KW-1003">Cell membrane</keyword>
<keyword evidence="4 5" id="KW-0472">Membrane</keyword>
<feature type="transmembrane region" description="Helical" evidence="5">
    <location>
        <begin position="28"/>
        <end position="49"/>
    </location>
</feature>
<evidence type="ECO:0000256" key="1">
    <source>
        <dbReference type="ARBA" id="ARBA00022475"/>
    </source>
</evidence>
<dbReference type="Proteomes" id="UP000618943">
    <property type="component" value="Unassembled WGS sequence"/>
</dbReference>
<feature type="transmembrane region" description="Helical" evidence="5">
    <location>
        <begin position="55"/>
        <end position="77"/>
    </location>
</feature>
<protein>
    <submittedName>
        <fullName evidence="6">Manganese efflux pump</fullName>
    </submittedName>
</protein>
<keyword evidence="3 5" id="KW-1133">Transmembrane helix</keyword>
<evidence type="ECO:0000256" key="4">
    <source>
        <dbReference type="ARBA" id="ARBA00023136"/>
    </source>
</evidence>
<evidence type="ECO:0000313" key="7">
    <source>
        <dbReference type="Proteomes" id="UP000618943"/>
    </source>
</evidence>
<accession>A0ABS1H967</accession>